<evidence type="ECO:0000313" key="3">
    <source>
        <dbReference type="Proteomes" id="UP000250369"/>
    </source>
</evidence>
<evidence type="ECO:0000256" key="1">
    <source>
        <dbReference type="SAM" id="Phobius"/>
    </source>
</evidence>
<evidence type="ECO:0000313" key="2">
    <source>
        <dbReference type="EMBL" id="RAV18622.1"/>
    </source>
</evidence>
<keyword evidence="3" id="KW-1185">Reference proteome</keyword>
<accession>A0A329MG17</accession>
<sequence>MNFPNEFEWRTFNELPIGGAYGIFMSCSGLAGIFMRIFGFSAGMPVSCGLILVLPFTPIRPLLNPIFSYTSTAAGIAWRFFCRLKKKRLSLIGIE</sequence>
<organism evidence="2 3">
    <name type="scientific">Paenibacillus contaminans</name>
    <dbReference type="NCBI Taxonomy" id="450362"/>
    <lineage>
        <taxon>Bacteria</taxon>
        <taxon>Bacillati</taxon>
        <taxon>Bacillota</taxon>
        <taxon>Bacilli</taxon>
        <taxon>Bacillales</taxon>
        <taxon>Paenibacillaceae</taxon>
        <taxon>Paenibacillus</taxon>
    </lineage>
</organism>
<comment type="caution">
    <text evidence="2">The sequence shown here is derived from an EMBL/GenBank/DDBJ whole genome shotgun (WGS) entry which is preliminary data.</text>
</comment>
<dbReference type="Proteomes" id="UP000250369">
    <property type="component" value="Unassembled WGS sequence"/>
</dbReference>
<keyword evidence="1" id="KW-0812">Transmembrane</keyword>
<protein>
    <submittedName>
        <fullName evidence="2">Uncharacterized protein</fullName>
    </submittedName>
</protein>
<dbReference type="EMBL" id="QMFB01000016">
    <property type="protein sequence ID" value="RAV18622.1"/>
    <property type="molecule type" value="Genomic_DNA"/>
</dbReference>
<gene>
    <name evidence="2" type="ORF">DQG23_25320</name>
</gene>
<feature type="transmembrane region" description="Helical" evidence="1">
    <location>
        <begin position="62"/>
        <end position="81"/>
    </location>
</feature>
<proteinExistence type="predicted"/>
<keyword evidence="1" id="KW-0472">Membrane</keyword>
<reference evidence="2 3" key="1">
    <citation type="journal article" date="2009" name="Int. J. Syst. Evol. Microbiol.">
        <title>Paenibacillus contaminans sp. nov., isolated from a contaminated laboratory plate.</title>
        <authorList>
            <person name="Chou J.H."/>
            <person name="Lee J.H."/>
            <person name="Lin M.C."/>
            <person name="Chang P.S."/>
            <person name="Arun A.B."/>
            <person name="Young C.C."/>
            <person name="Chen W.M."/>
        </authorList>
    </citation>
    <scope>NUCLEOTIDE SEQUENCE [LARGE SCALE GENOMIC DNA]</scope>
    <source>
        <strain evidence="2 3">CKOBP-6</strain>
    </source>
</reference>
<feature type="transmembrane region" description="Helical" evidence="1">
    <location>
        <begin position="33"/>
        <end position="56"/>
    </location>
</feature>
<dbReference type="AlphaFoldDB" id="A0A329MG17"/>
<keyword evidence="1" id="KW-1133">Transmembrane helix</keyword>
<name>A0A329MG17_9BACL</name>